<accession>A0A8H6VTR1</accession>
<dbReference type="Proteomes" id="UP000613580">
    <property type="component" value="Unassembled WGS sequence"/>
</dbReference>
<organism evidence="1 2">
    <name type="scientific">Mycena chlorophos</name>
    <name type="common">Agaric fungus</name>
    <name type="synonym">Agaricus chlorophos</name>
    <dbReference type="NCBI Taxonomy" id="658473"/>
    <lineage>
        <taxon>Eukaryota</taxon>
        <taxon>Fungi</taxon>
        <taxon>Dikarya</taxon>
        <taxon>Basidiomycota</taxon>
        <taxon>Agaricomycotina</taxon>
        <taxon>Agaricomycetes</taxon>
        <taxon>Agaricomycetidae</taxon>
        <taxon>Agaricales</taxon>
        <taxon>Marasmiineae</taxon>
        <taxon>Mycenaceae</taxon>
        <taxon>Mycena</taxon>
    </lineage>
</organism>
<name>A0A8H6VTR1_MYCCL</name>
<comment type="caution">
    <text evidence="1">The sequence shown here is derived from an EMBL/GenBank/DDBJ whole genome shotgun (WGS) entry which is preliminary data.</text>
</comment>
<dbReference type="AlphaFoldDB" id="A0A8H6VTR1"/>
<reference evidence="1" key="1">
    <citation type="submission" date="2020-05" db="EMBL/GenBank/DDBJ databases">
        <title>Mycena genomes resolve the evolution of fungal bioluminescence.</title>
        <authorList>
            <person name="Tsai I.J."/>
        </authorList>
    </citation>
    <scope>NUCLEOTIDE SEQUENCE</scope>
    <source>
        <strain evidence="1">110903Hualien_Pintung</strain>
    </source>
</reference>
<evidence type="ECO:0000313" key="1">
    <source>
        <dbReference type="EMBL" id="KAF7291616.1"/>
    </source>
</evidence>
<evidence type="ECO:0000313" key="2">
    <source>
        <dbReference type="Proteomes" id="UP000613580"/>
    </source>
</evidence>
<dbReference type="OrthoDB" id="2857048at2759"/>
<proteinExistence type="predicted"/>
<gene>
    <name evidence="1" type="ORF">HMN09_01252700</name>
</gene>
<dbReference type="EMBL" id="JACAZE010000024">
    <property type="protein sequence ID" value="KAF7291616.1"/>
    <property type="molecule type" value="Genomic_DNA"/>
</dbReference>
<keyword evidence="2" id="KW-1185">Reference proteome</keyword>
<protein>
    <submittedName>
        <fullName evidence="1">Uncharacterized protein</fullName>
    </submittedName>
</protein>
<sequence>MTVNRGRRFGWYCVIVGVLLFLSYCNPIPWQQISDLLQAPSQFVENTKHKFKRPKPKPAQPIEEDFIDWPLPNPQSFPDPMVGAEEFGDSLVDEEEIPADETPSFPPSTFDESHSSMPLVSLEDRMAAVERLLKSDGDDLLPPAGHNRKALHDLTLCIYDPQCSKTPQLIILVSNPFHKAILSPPHGNLKLSVLHALDSLNVTYVFSPKDVGWAQSVHEVFSDETRAVIFDPSDLRSCLDDTVGCVRSAENNAGIPAYKMFAWEDEASGTPPSPFGHAWTFTAEQDHRGSSFVGFAVPGTCRQSAPYVMPSERLDRVWVHAQVETQFWHTQNVWPAAYFEDAGKELDGKAEFVAALHPTDGRLKDYAMAADVHTVPDNLFELQVEHEDMLREMGRSRLLLGLWDPRSTYGVLEAMCLGVPFLNPVKQWDPNNPSDRSQWIAQNPELITVDPPYVYNVFEGDYAGFKDAISKAMDAPIPGFIPPHLTETALRLRLVNLLARDWKAEAEKVERVGAGAGFLL</sequence>